<dbReference type="Pfam" id="PF07690">
    <property type="entry name" value="MFS_1"/>
    <property type="match status" value="1"/>
</dbReference>
<dbReference type="EMBL" id="CP002801">
    <property type="protein sequence ID" value="AEH09681.1"/>
    <property type="molecule type" value="Genomic_DNA"/>
</dbReference>
<feature type="region of interest" description="Disordered" evidence="6">
    <location>
        <begin position="331"/>
        <end position="358"/>
    </location>
</feature>
<dbReference type="InterPro" id="IPR036259">
    <property type="entry name" value="MFS_trans_sf"/>
</dbReference>
<keyword evidence="4 7" id="KW-1133">Transmembrane helix</keyword>
<feature type="transmembrane region" description="Helical" evidence="7">
    <location>
        <begin position="142"/>
        <end position="166"/>
    </location>
</feature>
<keyword evidence="3 7" id="KW-0812">Transmembrane</keyword>
<protein>
    <submittedName>
        <fullName evidence="9">Major facilitator superfamily MFS_1</fullName>
    </submittedName>
</protein>
<dbReference type="KEGG" id="fsy:FsymDg_2282"/>
<feature type="transmembrane region" description="Helical" evidence="7">
    <location>
        <begin position="172"/>
        <end position="193"/>
    </location>
</feature>
<evidence type="ECO:0000259" key="8">
    <source>
        <dbReference type="PROSITE" id="PS50850"/>
    </source>
</evidence>
<dbReference type="Gene3D" id="1.20.1250.20">
    <property type="entry name" value="MFS general substrate transporter like domains"/>
    <property type="match status" value="1"/>
</dbReference>
<proteinExistence type="predicted"/>
<feature type="transmembrane region" description="Helical" evidence="7">
    <location>
        <begin position="246"/>
        <end position="268"/>
    </location>
</feature>
<accession>F8AZS0</accession>
<dbReference type="GO" id="GO:0022857">
    <property type="term" value="F:transmembrane transporter activity"/>
    <property type="evidence" value="ECO:0007669"/>
    <property type="project" value="InterPro"/>
</dbReference>
<reference evidence="9 10" key="1">
    <citation type="submission" date="2011-05" db="EMBL/GenBank/DDBJ databases">
        <title>Complete sequence of chromosome of Frankia symbiont of Datisca glomerata.</title>
        <authorList>
            <consortium name="US DOE Joint Genome Institute"/>
            <person name="Lucas S."/>
            <person name="Han J."/>
            <person name="Lapidus A."/>
            <person name="Cheng J.-F."/>
            <person name="Goodwin L."/>
            <person name="Pitluck S."/>
            <person name="Peters L."/>
            <person name="Mikhailova N."/>
            <person name="Chertkov O."/>
            <person name="Teshima H."/>
            <person name="Han C."/>
            <person name="Tapia R."/>
            <person name="Land M."/>
            <person name="Hauser L."/>
            <person name="Kyrpides N."/>
            <person name="Ivanova N."/>
            <person name="Pagani I."/>
            <person name="Berry A."/>
            <person name="Pawlowski K."/>
            <person name="Persson T."/>
            <person name="Vanden Heuvel B."/>
            <person name="Benson D."/>
            <person name="Woyke T."/>
        </authorList>
    </citation>
    <scope>NUCLEOTIDE SEQUENCE [LARGE SCALE GENOMIC DNA]</scope>
    <source>
        <strain evidence="10">4085684</strain>
    </source>
</reference>
<evidence type="ECO:0000256" key="5">
    <source>
        <dbReference type="ARBA" id="ARBA00023136"/>
    </source>
</evidence>
<evidence type="ECO:0000313" key="9">
    <source>
        <dbReference type="EMBL" id="AEH09681.1"/>
    </source>
</evidence>
<feature type="compositionally biased region" description="Polar residues" evidence="6">
    <location>
        <begin position="340"/>
        <end position="349"/>
    </location>
</feature>
<feature type="transmembrane region" description="Helical" evidence="7">
    <location>
        <begin position="51"/>
        <end position="72"/>
    </location>
</feature>
<dbReference type="SUPFAM" id="SSF103473">
    <property type="entry name" value="MFS general substrate transporter"/>
    <property type="match status" value="1"/>
</dbReference>
<evidence type="ECO:0000313" key="10">
    <source>
        <dbReference type="Proteomes" id="UP000001549"/>
    </source>
</evidence>
<dbReference type="STRING" id="656024.FsymDg_2282"/>
<feature type="transmembrane region" description="Helical" evidence="7">
    <location>
        <begin position="214"/>
        <end position="240"/>
    </location>
</feature>
<evidence type="ECO:0000256" key="3">
    <source>
        <dbReference type="ARBA" id="ARBA00022692"/>
    </source>
</evidence>
<evidence type="ECO:0000256" key="7">
    <source>
        <dbReference type="SAM" id="Phobius"/>
    </source>
</evidence>
<dbReference type="InterPro" id="IPR020846">
    <property type="entry name" value="MFS_dom"/>
</dbReference>
<name>F8AZS0_9ACTN</name>
<evidence type="ECO:0000256" key="6">
    <source>
        <dbReference type="SAM" id="MobiDB-lite"/>
    </source>
</evidence>
<dbReference type="PANTHER" id="PTHR43124">
    <property type="entry name" value="PURINE EFFLUX PUMP PBUE"/>
    <property type="match status" value="1"/>
</dbReference>
<organism evidence="9 10">
    <name type="scientific">Candidatus Protofrankia datiscae</name>
    <dbReference type="NCBI Taxonomy" id="2716812"/>
    <lineage>
        <taxon>Bacteria</taxon>
        <taxon>Bacillati</taxon>
        <taxon>Actinomycetota</taxon>
        <taxon>Actinomycetes</taxon>
        <taxon>Frankiales</taxon>
        <taxon>Frankiaceae</taxon>
        <taxon>Protofrankia</taxon>
    </lineage>
</organism>
<keyword evidence="2" id="KW-1003">Cell membrane</keyword>
<feature type="transmembrane region" description="Helical" evidence="7">
    <location>
        <begin position="280"/>
        <end position="298"/>
    </location>
</feature>
<feature type="transmembrane region" description="Helical" evidence="7">
    <location>
        <begin position="111"/>
        <end position="135"/>
    </location>
</feature>
<dbReference type="InterPro" id="IPR011701">
    <property type="entry name" value="MFS"/>
</dbReference>
<feature type="transmembrane region" description="Helical" evidence="7">
    <location>
        <begin position="304"/>
        <end position="324"/>
    </location>
</feature>
<evidence type="ECO:0000256" key="4">
    <source>
        <dbReference type="ARBA" id="ARBA00022989"/>
    </source>
</evidence>
<gene>
    <name evidence="9" type="ordered locus">FsymDg_2282</name>
</gene>
<dbReference type="RefSeq" id="WP_013873613.1">
    <property type="nucleotide sequence ID" value="NC_015656.1"/>
</dbReference>
<dbReference type="InterPro" id="IPR050189">
    <property type="entry name" value="MFS_Efflux_Transporters"/>
</dbReference>
<sequence>MRPDSCLGGSQRLPAAPVLAVLALGTVVLGTSELGVSGLIPAISADLNVSAGAAGALVAVYAVAVALAGPVLTATLRRLPRRRVLVAALGTLAVGNGATAVAPGFPALLAARALTGAAAAVYVAIALTVATGLVGPARQGRAIAVVFGGVTVSTVVGVPVATVLGSAVGWRAVYGVLTVVAAGALVAAVRVVPQPAAGSSPPRPAPVRTLTRPRLLATLTINAVITAGHYTASTYLVVLLTQQTGLSTAAASALLLTNGIAATAGNIVGGMAADRHTQHTMIAAAALVAASLGVVPLVMTDPVLTWLVALVWATAFPAFSTPLNSPCPIKPAPRPMLPPRSTSRCSTPVSPAAPLRAA</sequence>
<dbReference type="AlphaFoldDB" id="F8AZS0"/>
<evidence type="ECO:0000256" key="1">
    <source>
        <dbReference type="ARBA" id="ARBA00004651"/>
    </source>
</evidence>
<feature type="domain" description="Major facilitator superfamily (MFS) profile" evidence="8">
    <location>
        <begin position="18"/>
        <end position="358"/>
    </location>
</feature>
<evidence type="ECO:0000256" key="2">
    <source>
        <dbReference type="ARBA" id="ARBA00022475"/>
    </source>
</evidence>
<dbReference type="GO" id="GO:0005886">
    <property type="term" value="C:plasma membrane"/>
    <property type="evidence" value="ECO:0007669"/>
    <property type="project" value="UniProtKB-SubCell"/>
</dbReference>
<keyword evidence="5 7" id="KW-0472">Membrane</keyword>
<dbReference type="eggNOG" id="COG2814">
    <property type="taxonomic scope" value="Bacteria"/>
</dbReference>
<dbReference type="HOGENOM" id="CLU_001265_61_1_11"/>
<dbReference type="PROSITE" id="PS50850">
    <property type="entry name" value="MFS"/>
    <property type="match status" value="1"/>
</dbReference>
<keyword evidence="10" id="KW-1185">Reference proteome</keyword>
<dbReference type="PANTHER" id="PTHR43124:SF3">
    <property type="entry name" value="CHLORAMPHENICOL EFFLUX PUMP RV0191"/>
    <property type="match status" value="1"/>
</dbReference>
<dbReference type="Proteomes" id="UP000001549">
    <property type="component" value="Chromosome"/>
</dbReference>
<feature type="transmembrane region" description="Helical" evidence="7">
    <location>
        <begin position="84"/>
        <end position="105"/>
    </location>
</feature>
<comment type="subcellular location">
    <subcellularLocation>
        <location evidence="1">Cell membrane</location>
        <topology evidence="1">Multi-pass membrane protein</topology>
    </subcellularLocation>
</comment>
<feature type="transmembrane region" description="Helical" evidence="7">
    <location>
        <begin position="12"/>
        <end position="31"/>
    </location>
</feature>